<dbReference type="AlphaFoldDB" id="A0A376BUA2"/>
<gene>
    <name evidence="1" type="ORF">NCTC10283_02086</name>
</gene>
<reference evidence="1 2" key="1">
    <citation type="submission" date="2018-06" db="EMBL/GenBank/DDBJ databases">
        <authorList>
            <consortium name="Pathogen Informatics"/>
            <person name="Doyle S."/>
        </authorList>
    </citation>
    <scope>NUCLEOTIDE SEQUENCE [LARGE SCALE GENOMIC DNA]</scope>
    <source>
        <strain evidence="1 2">NCTC10283</strain>
    </source>
</reference>
<evidence type="ECO:0000313" key="1">
    <source>
        <dbReference type="EMBL" id="SSY80526.1"/>
    </source>
</evidence>
<accession>A0A376BUA2</accession>
<keyword evidence="2" id="KW-1185">Reference proteome</keyword>
<protein>
    <submittedName>
        <fullName evidence="1">Uncharacterized protein</fullName>
    </submittedName>
</protein>
<name>A0A376BUA2_9NEIS</name>
<dbReference type="RefSeq" id="WP_051968430.1">
    <property type="nucleotide sequence ID" value="NZ_CP091519.2"/>
</dbReference>
<proteinExistence type="predicted"/>
<sequence>MTWTIQSALPNQEPNLKNMNAYLQNNLIHGSSPDAEFIFDAIYSIDLERFVLTLMQVDNEMGFIEKEKRLVLKTRAELLQAIESYQKHPLAMLLDKREHFEPYRGEGIVMSR</sequence>
<dbReference type="Proteomes" id="UP000254209">
    <property type="component" value="Unassembled WGS sequence"/>
</dbReference>
<evidence type="ECO:0000313" key="2">
    <source>
        <dbReference type="Proteomes" id="UP000254209"/>
    </source>
</evidence>
<dbReference type="STRING" id="1120980.GCA_000745955_00660"/>
<organism evidence="1 2">
    <name type="scientific">Alysiella crassa</name>
    <dbReference type="NCBI Taxonomy" id="153491"/>
    <lineage>
        <taxon>Bacteria</taxon>
        <taxon>Pseudomonadati</taxon>
        <taxon>Pseudomonadota</taxon>
        <taxon>Betaproteobacteria</taxon>
        <taxon>Neisseriales</taxon>
        <taxon>Neisseriaceae</taxon>
        <taxon>Alysiella</taxon>
    </lineage>
</organism>
<dbReference type="EMBL" id="UFSO01000003">
    <property type="protein sequence ID" value="SSY80526.1"/>
    <property type="molecule type" value="Genomic_DNA"/>
</dbReference>
<dbReference type="OrthoDB" id="8613144at2"/>